<dbReference type="EMBL" id="PNCJ01000005">
    <property type="protein sequence ID" value="TMP39642.1"/>
    <property type="molecule type" value="Genomic_DNA"/>
</dbReference>
<gene>
    <name evidence="1" type="ORF">CWB98_03380</name>
</gene>
<evidence type="ECO:0000313" key="1">
    <source>
        <dbReference type="EMBL" id="TMP39642.1"/>
    </source>
</evidence>
<sequence length="69" mass="7758">MKFTLNKKKLKTLSSNQQLNAKATPNVGGGYEPSYLDCAPTNRNDCQTGVISCYNGRDCVFTNRWYNCD</sequence>
<reference evidence="2" key="2">
    <citation type="submission" date="2019-06" db="EMBL/GenBank/DDBJ databases">
        <title>Co-occurence of chitin degradation, pigmentation and bioactivity in marine Pseudoalteromonas.</title>
        <authorList>
            <person name="Sonnenschein E.C."/>
            <person name="Bech P.K."/>
        </authorList>
    </citation>
    <scope>NUCLEOTIDE SEQUENCE [LARGE SCALE GENOMIC DNA]</scope>
    <source>
        <strain evidence="2">S2599</strain>
    </source>
</reference>
<proteinExistence type="predicted"/>
<organism evidence="1 2">
    <name type="scientific">Pseudoalteromonas rubra</name>
    <dbReference type="NCBI Taxonomy" id="43658"/>
    <lineage>
        <taxon>Bacteria</taxon>
        <taxon>Pseudomonadati</taxon>
        <taxon>Pseudomonadota</taxon>
        <taxon>Gammaproteobacteria</taxon>
        <taxon>Alteromonadales</taxon>
        <taxon>Pseudoalteromonadaceae</taxon>
        <taxon>Pseudoalteromonas</taxon>
    </lineage>
</organism>
<dbReference type="Proteomes" id="UP000306719">
    <property type="component" value="Unassembled WGS sequence"/>
</dbReference>
<evidence type="ECO:0000313" key="2">
    <source>
        <dbReference type="Proteomes" id="UP000306719"/>
    </source>
</evidence>
<accession>A0A5S3X4Z3</accession>
<dbReference type="RefSeq" id="WP_054013308.1">
    <property type="nucleotide sequence ID" value="NZ_PNCJ01000005.1"/>
</dbReference>
<protein>
    <submittedName>
        <fullName evidence="1">Uncharacterized protein</fullName>
    </submittedName>
</protein>
<dbReference type="AlphaFoldDB" id="A0A5S3X4Z3"/>
<reference evidence="1 2" key="1">
    <citation type="submission" date="2018-01" db="EMBL/GenBank/DDBJ databases">
        <authorList>
            <person name="Paulsen S."/>
            <person name="Gram L.K."/>
        </authorList>
    </citation>
    <scope>NUCLEOTIDE SEQUENCE [LARGE SCALE GENOMIC DNA]</scope>
    <source>
        <strain evidence="1 2">S2599</strain>
    </source>
</reference>
<comment type="caution">
    <text evidence="1">The sequence shown here is derived from an EMBL/GenBank/DDBJ whole genome shotgun (WGS) entry which is preliminary data.</text>
</comment>
<name>A0A5S3X4Z3_9GAMM</name>
<dbReference type="OrthoDB" id="6312328at2"/>